<name>A0A0F9LK08_9ZZZZ</name>
<dbReference type="EMBL" id="LAZR01006229">
    <property type="protein sequence ID" value="KKM93723.1"/>
    <property type="molecule type" value="Genomic_DNA"/>
</dbReference>
<reference evidence="1" key="1">
    <citation type="journal article" date="2015" name="Nature">
        <title>Complex archaea that bridge the gap between prokaryotes and eukaryotes.</title>
        <authorList>
            <person name="Spang A."/>
            <person name="Saw J.H."/>
            <person name="Jorgensen S.L."/>
            <person name="Zaremba-Niedzwiedzka K."/>
            <person name="Martijn J."/>
            <person name="Lind A.E."/>
            <person name="van Eijk R."/>
            <person name="Schleper C."/>
            <person name="Guy L."/>
            <person name="Ettema T.J."/>
        </authorList>
    </citation>
    <scope>NUCLEOTIDE SEQUENCE</scope>
</reference>
<feature type="non-terminal residue" evidence="1">
    <location>
        <position position="1"/>
    </location>
</feature>
<proteinExistence type="predicted"/>
<sequence>AIHKTTLQVQKGVRANLRKKFTIRKAGFADRSIKITQFAKKRFLEARIQVISPGPTPDVFSKHEVGGIKTARENRRVAIPQDILQNRQSRVTKAKRPAALIQRKRGFIITTKRGQDLLLQRKGRGRRSRTIIAYSLEDRVRIPATLGFFKTVQGVFRSQWPKNFAFELERAIRTIKR</sequence>
<gene>
    <name evidence="1" type="ORF">LCGC14_1205690</name>
</gene>
<organism evidence="1">
    <name type="scientific">marine sediment metagenome</name>
    <dbReference type="NCBI Taxonomy" id="412755"/>
    <lineage>
        <taxon>unclassified sequences</taxon>
        <taxon>metagenomes</taxon>
        <taxon>ecological metagenomes</taxon>
    </lineage>
</organism>
<dbReference type="AlphaFoldDB" id="A0A0F9LK08"/>
<comment type="caution">
    <text evidence="1">The sequence shown here is derived from an EMBL/GenBank/DDBJ whole genome shotgun (WGS) entry which is preliminary data.</text>
</comment>
<evidence type="ECO:0000313" key="1">
    <source>
        <dbReference type="EMBL" id="KKM93723.1"/>
    </source>
</evidence>
<protein>
    <submittedName>
        <fullName evidence="1">Uncharacterized protein</fullName>
    </submittedName>
</protein>
<accession>A0A0F9LK08</accession>